<evidence type="ECO:0000259" key="6">
    <source>
        <dbReference type="Pfam" id="PF04069"/>
    </source>
</evidence>
<dbReference type="Gene3D" id="3.40.190.100">
    <property type="entry name" value="Glycine betaine-binding periplasmic protein, domain 2"/>
    <property type="match status" value="1"/>
</dbReference>
<dbReference type="GO" id="GO:0031460">
    <property type="term" value="P:glycine betaine transport"/>
    <property type="evidence" value="ECO:0007669"/>
    <property type="project" value="TreeGrafter"/>
</dbReference>
<name>C5C1L7_BEUC1</name>
<dbReference type="PANTHER" id="PTHR47737:SF1">
    <property type="entry name" value="GLYCINE BETAINE_PROLINE BETAINE TRANSPORT SYSTEM PERMEASE PROTEIN PROW"/>
    <property type="match status" value="1"/>
</dbReference>
<dbReference type="RefSeq" id="WP_015881725.1">
    <property type="nucleotide sequence ID" value="NC_012669.1"/>
</dbReference>
<dbReference type="GO" id="GO:0043190">
    <property type="term" value="C:ATP-binding cassette (ABC) transporter complex"/>
    <property type="evidence" value="ECO:0007669"/>
    <property type="project" value="InterPro"/>
</dbReference>
<evidence type="ECO:0000256" key="5">
    <source>
        <dbReference type="SAM" id="SignalP"/>
    </source>
</evidence>
<dbReference type="GO" id="GO:0015226">
    <property type="term" value="F:carnitine transmembrane transporter activity"/>
    <property type="evidence" value="ECO:0007669"/>
    <property type="project" value="TreeGrafter"/>
</dbReference>
<keyword evidence="2" id="KW-0813">Transport</keyword>
<dbReference type="GO" id="GO:0005275">
    <property type="term" value="F:amine transmembrane transporter activity"/>
    <property type="evidence" value="ECO:0007669"/>
    <property type="project" value="TreeGrafter"/>
</dbReference>
<dbReference type="Gene3D" id="3.40.190.10">
    <property type="entry name" value="Periplasmic binding protein-like II"/>
    <property type="match status" value="1"/>
</dbReference>
<feature type="domain" description="ABC-type glycine betaine transport system substrate-binding" evidence="6">
    <location>
        <begin position="49"/>
        <end position="296"/>
    </location>
</feature>
<evidence type="ECO:0000313" key="8">
    <source>
        <dbReference type="Proteomes" id="UP000007962"/>
    </source>
</evidence>
<feature type="chain" id="PRO_5002947336" evidence="5">
    <location>
        <begin position="29"/>
        <end position="314"/>
    </location>
</feature>
<dbReference type="eggNOG" id="COG2113">
    <property type="taxonomic scope" value="Bacteria"/>
</dbReference>
<evidence type="ECO:0000256" key="4">
    <source>
        <dbReference type="ARBA" id="ARBA00023136"/>
    </source>
</evidence>
<dbReference type="KEGG" id="bcv:Bcav_1225"/>
<dbReference type="Proteomes" id="UP000007962">
    <property type="component" value="Chromosome"/>
</dbReference>
<feature type="signal peptide" evidence="5">
    <location>
        <begin position="1"/>
        <end position="28"/>
    </location>
</feature>
<dbReference type="SUPFAM" id="SSF53850">
    <property type="entry name" value="Periplasmic binding protein-like II"/>
    <property type="match status" value="1"/>
</dbReference>
<keyword evidence="8" id="KW-1185">Reference proteome</keyword>
<dbReference type="STRING" id="471853.Bcav_1225"/>
<evidence type="ECO:0000256" key="1">
    <source>
        <dbReference type="ARBA" id="ARBA00004236"/>
    </source>
</evidence>
<accession>C5C1L7</accession>
<reference evidence="7 8" key="1">
    <citation type="journal article" date="2009" name="Stand. Genomic Sci.">
        <title>Complete genome sequence of Beutenbergia cavernae type strain (HKI 0122).</title>
        <authorList>
            <person name="Land M."/>
            <person name="Pukall R."/>
            <person name="Abt B."/>
            <person name="Goker M."/>
            <person name="Rohde M."/>
            <person name="Glavina Del Rio T."/>
            <person name="Tice H."/>
            <person name="Copeland A."/>
            <person name="Cheng J.F."/>
            <person name="Lucas S."/>
            <person name="Chen F."/>
            <person name="Nolan M."/>
            <person name="Bruce D."/>
            <person name="Goodwin L."/>
            <person name="Pitluck S."/>
            <person name="Ivanova N."/>
            <person name="Mavromatis K."/>
            <person name="Ovchinnikova G."/>
            <person name="Pati A."/>
            <person name="Chen A."/>
            <person name="Palaniappan K."/>
            <person name="Hauser L."/>
            <person name="Chang Y.J."/>
            <person name="Jefferies C.C."/>
            <person name="Saunders E."/>
            <person name="Brettin T."/>
            <person name="Detter J.C."/>
            <person name="Han C."/>
            <person name="Chain P."/>
            <person name="Bristow J."/>
            <person name="Eisen J.A."/>
            <person name="Markowitz V."/>
            <person name="Hugenholtz P."/>
            <person name="Kyrpides N.C."/>
            <person name="Klenk H.P."/>
            <person name="Lapidus A."/>
        </authorList>
    </citation>
    <scope>NUCLEOTIDE SEQUENCE [LARGE SCALE GENOMIC DNA]</scope>
    <source>
        <strain evidence="8">ATCC BAA-8 / DSM 12333 / NBRC 16432</strain>
    </source>
</reference>
<dbReference type="GO" id="GO:0015871">
    <property type="term" value="P:choline transport"/>
    <property type="evidence" value="ECO:0007669"/>
    <property type="project" value="TreeGrafter"/>
</dbReference>
<dbReference type="PANTHER" id="PTHR47737">
    <property type="entry name" value="GLYCINE BETAINE/PROLINE BETAINE TRANSPORT SYSTEM PERMEASE PROTEIN PROW"/>
    <property type="match status" value="1"/>
</dbReference>
<keyword evidence="5" id="KW-0732">Signal</keyword>
<evidence type="ECO:0000313" key="7">
    <source>
        <dbReference type="EMBL" id="ACQ79485.1"/>
    </source>
</evidence>
<dbReference type="HOGENOM" id="CLU_008673_1_0_11"/>
<evidence type="ECO:0000256" key="3">
    <source>
        <dbReference type="ARBA" id="ARBA00022475"/>
    </source>
</evidence>
<keyword evidence="4" id="KW-0472">Membrane</keyword>
<dbReference type="AlphaFoldDB" id="C5C1L7"/>
<dbReference type="EMBL" id="CP001618">
    <property type="protein sequence ID" value="ACQ79485.1"/>
    <property type="molecule type" value="Genomic_DNA"/>
</dbReference>
<dbReference type="OrthoDB" id="9787902at2"/>
<evidence type="ECO:0000256" key="2">
    <source>
        <dbReference type="ARBA" id="ARBA00022448"/>
    </source>
</evidence>
<proteinExistence type="predicted"/>
<comment type="subcellular location">
    <subcellularLocation>
        <location evidence="1">Cell membrane</location>
    </subcellularLocation>
</comment>
<keyword evidence="3" id="KW-1003">Cell membrane</keyword>
<dbReference type="PROSITE" id="PS51257">
    <property type="entry name" value="PROKAR_LIPOPROTEIN"/>
    <property type="match status" value="1"/>
</dbReference>
<organism evidence="7 8">
    <name type="scientific">Beutenbergia cavernae (strain ATCC BAA-8 / DSM 12333 / CCUG 43141 / JCM 11478 / NBRC 16432 / NCIMB 13614 / HKI 0122)</name>
    <dbReference type="NCBI Taxonomy" id="471853"/>
    <lineage>
        <taxon>Bacteria</taxon>
        <taxon>Bacillati</taxon>
        <taxon>Actinomycetota</taxon>
        <taxon>Actinomycetes</taxon>
        <taxon>Micrococcales</taxon>
        <taxon>Beutenbergiaceae</taxon>
        <taxon>Beutenbergia</taxon>
    </lineage>
</organism>
<dbReference type="InterPro" id="IPR007210">
    <property type="entry name" value="ABC_Gly_betaine_transp_sub-bd"/>
</dbReference>
<sequence>MRITRTTRKLTAAAAGAAALALALTACASGDDGGEDGGAETPAGDETSVSIGIPAGWDEGIAVSHLWAAILEDEGYEVETEDADIGPIFTSLAGGGYDLLFDGWLPLTHAEYFETYGEDLTDLGVWYEGAELTIAVNEDSPAQSLEDLAGMADEYGNRLVGIDAGAGLTTTTQDAVIPTYGLEDMEFVISSTPAMLAELRSATDAGENIAVTLWRPHWAYDEFPVRNLEDPEGTLGESESIHTFGSADFEERYPTLTTWIGAFTMTDEQLFSLENMMFNSDEYASEADAVDAWLEENPTFVDDLKAAAEEGAEG</sequence>
<protein>
    <submittedName>
        <fullName evidence="7">Substrate-binding region of ABC-type glycine betaine transport system</fullName>
    </submittedName>
</protein>
<dbReference type="Pfam" id="PF04069">
    <property type="entry name" value="OpuAC"/>
    <property type="match status" value="1"/>
</dbReference>
<dbReference type="CDD" id="cd13639">
    <property type="entry name" value="PBP2_OpuAC_like"/>
    <property type="match status" value="1"/>
</dbReference>
<gene>
    <name evidence="7" type="ordered locus">Bcav_1225</name>
</gene>